<dbReference type="Proteomes" id="UP000789572">
    <property type="component" value="Unassembled WGS sequence"/>
</dbReference>
<dbReference type="InterPro" id="IPR050081">
    <property type="entry name" value="Ile-tRNA_ligase"/>
</dbReference>
<keyword evidence="1" id="KW-0436">Ligase</keyword>
<evidence type="ECO:0000256" key="1">
    <source>
        <dbReference type="ARBA" id="ARBA00022598"/>
    </source>
</evidence>
<keyword evidence="7" id="KW-1185">Reference proteome</keyword>
<keyword evidence="4" id="KW-0648">Protein biosynthesis</keyword>
<dbReference type="PANTHER" id="PTHR42765:SF1">
    <property type="entry name" value="ISOLEUCINE--TRNA LIGASE, MITOCHONDRIAL"/>
    <property type="match status" value="1"/>
</dbReference>
<evidence type="ECO:0000256" key="3">
    <source>
        <dbReference type="ARBA" id="ARBA00022840"/>
    </source>
</evidence>
<dbReference type="EMBL" id="CAJVPJ010002650">
    <property type="protein sequence ID" value="CAG8626364.1"/>
    <property type="molecule type" value="Genomic_DNA"/>
</dbReference>
<keyword evidence="2" id="KW-0547">Nucleotide-binding</keyword>
<evidence type="ECO:0000313" key="7">
    <source>
        <dbReference type="Proteomes" id="UP000789572"/>
    </source>
</evidence>
<feature type="non-terminal residue" evidence="6">
    <location>
        <position position="1"/>
    </location>
</feature>
<keyword evidence="5" id="KW-0030">Aminoacyl-tRNA synthetase</keyword>
<dbReference type="GO" id="GO:0005829">
    <property type="term" value="C:cytosol"/>
    <property type="evidence" value="ECO:0007669"/>
    <property type="project" value="TreeGrafter"/>
</dbReference>
<dbReference type="GO" id="GO:0004822">
    <property type="term" value="F:isoleucine-tRNA ligase activity"/>
    <property type="evidence" value="ECO:0007669"/>
    <property type="project" value="TreeGrafter"/>
</dbReference>
<dbReference type="OrthoDB" id="10264412at2759"/>
<proteinExistence type="predicted"/>
<dbReference type="GO" id="GO:0006428">
    <property type="term" value="P:isoleucyl-tRNA aminoacylation"/>
    <property type="evidence" value="ECO:0007669"/>
    <property type="project" value="TreeGrafter"/>
</dbReference>
<protein>
    <submittedName>
        <fullName evidence="6">10199_t:CDS:1</fullName>
    </submittedName>
</protein>
<dbReference type="Gene3D" id="3.90.740.10">
    <property type="entry name" value="Valyl/Leucyl/Isoleucyl-tRNA synthetase, editing domain"/>
    <property type="match status" value="1"/>
</dbReference>
<evidence type="ECO:0000256" key="2">
    <source>
        <dbReference type="ARBA" id="ARBA00022741"/>
    </source>
</evidence>
<dbReference type="GO" id="GO:0005524">
    <property type="term" value="F:ATP binding"/>
    <property type="evidence" value="ECO:0007669"/>
    <property type="project" value="UniProtKB-KW"/>
</dbReference>
<name>A0A9N9D886_9GLOM</name>
<dbReference type="PANTHER" id="PTHR42765">
    <property type="entry name" value="SOLEUCYL-TRNA SYNTHETASE"/>
    <property type="match status" value="1"/>
</dbReference>
<dbReference type="AlphaFoldDB" id="A0A9N9D886"/>
<dbReference type="InterPro" id="IPR009008">
    <property type="entry name" value="Val/Leu/Ile-tRNA-synth_edit"/>
</dbReference>
<keyword evidence="3" id="KW-0067">ATP-binding</keyword>
<reference evidence="6" key="1">
    <citation type="submission" date="2021-06" db="EMBL/GenBank/DDBJ databases">
        <authorList>
            <person name="Kallberg Y."/>
            <person name="Tangrot J."/>
            <person name="Rosling A."/>
        </authorList>
    </citation>
    <scope>NUCLEOTIDE SEQUENCE</scope>
    <source>
        <strain evidence="6">IA702</strain>
    </source>
</reference>
<evidence type="ECO:0000313" key="6">
    <source>
        <dbReference type="EMBL" id="CAG8626364.1"/>
    </source>
</evidence>
<organism evidence="6 7">
    <name type="scientific">Paraglomus occultum</name>
    <dbReference type="NCBI Taxonomy" id="144539"/>
    <lineage>
        <taxon>Eukaryota</taxon>
        <taxon>Fungi</taxon>
        <taxon>Fungi incertae sedis</taxon>
        <taxon>Mucoromycota</taxon>
        <taxon>Glomeromycotina</taxon>
        <taxon>Glomeromycetes</taxon>
        <taxon>Paraglomerales</taxon>
        <taxon>Paraglomeraceae</taxon>
        <taxon>Paraglomus</taxon>
    </lineage>
</organism>
<dbReference type="GO" id="GO:0002161">
    <property type="term" value="F:aminoacyl-tRNA deacylase activity"/>
    <property type="evidence" value="ECO:0007669"/>
    <property type="project" value="InterPro"/>
</dbReference>
<gene>
    <name evidence="6" type="ORF">POCULU_LOCUS8667</name>
</gene>
<sequence length="124" mass="14031">EEKLKVEKLFPGEKLLGLNYFHSYRKDDTKGYIVDGSDFIKEGEGTGIVHLAPAFGAEDFAVAKKENLIIDCPLEPNGNFNEKIGVLELVGKHYIEVNKYVITDLEKRNLIAKKEVISHNYPHD</sequence>
<accession>A0A9N9D886</accession>
<dbReference type="SUPFAM" id="SSF50677">
    <property type="entry name" value="ValRS/IleRS/LeuRS editing domain"/>
    <property type="match status" value="1"/>
</dbReference>
<comment type="caution">
    <text evidence="6">The sequence shown here is derived from an EMBL/GenBank/DDBJ whole genome shotgun (WGS) entry which is preliminary data.</text>
</comment>
<evidence type="ECO:0000256" key="5">
    <source>
        <dbReference type="ARBA" id="ARBA00023146"/>
    </source>
</evidence>
<evidence type="ECO:0000256" key="4">
    <source>
        <dbReference type="ARBA" id="ARBA00022917"/>
    </source>
</evidence>